<dbReference type="InterPro" id="IPR029063">
    <property type="entry name" value="SAM-dependent_MTases_sf"/>
</dbReference>
<proteinExistence type="predicted"/>
<evidence type="ECO:0000313" key="2">
    <source>
        <dbReference type="EMBL" id="RJO69194.1"/>
    </source>
</evidence>
<dbReference type="OrthoDB" id="9809391at2"/>
<dbReference type="Pfam" id="PF08241">
    <property type="entry name" value="Methyltransf_11"/>
    <property type="match status" value="1"/>
</dbReference>
<dbReference type="SUPFAM" id="SSF53335">
    <property type="entry name" value="S-adenosyl-L-methionine-dependent methyltransferases"/>
    <property type="match status" value="1"/>
</dbReference>
<reference evidence="2 3" key="1">
    <citation type="submission" date="2018-09" db="EMBL/GenBank/DDBJ databases">
        <title>YIM PH21274 draft genome.</title>
        <authorList>
            <person name="Miao C."/>
        </authorList>
    </citation>
    <scope>NUCLEOTIDE SEQUENCE [LARGE SCALE GENOMIC DNA]</scope>
    <source>
        <strain evidence="2 3">YIM PH 21724</strain>
    </source>
</reference>
<comment type="caution">
    <text evidence="2">The sequence shown here is derived from an EMBL/GenBank/DDBJ whole genome shotgun (WGS) entry which is preliminary data.</text>
</comment>
<evidence type="ECO:0000259" key="1">
    <source>
        <dbReference type="Pfam" id="PF08241"/>
    </source>
</evidence>
<keyword evidence="3" id="KW-1185">Reference proteome</keyword>
<dbReference type="RefSeq" id="WP_120044776.1">
    <property type="nucleotide sequence ID" value="NZ_QZFU01000045.1"/>
</dbReference>
<dbReference type="GO" id="GO:0032259">
    <property type="term" value="P:methylation"/>
    <property type="evidence" value="ECO:0007669"/>
    <property type="project" value="UniProtKB-KW"/>
</dbReference>
<keyword evidence="2" id="KW-0489">Methyltransferase</keyword>
<evidence type="ECO:0000313" key="3">
    <source>
        <dbReference type="Proteomes" id="UP000266677"/>
    </source>
</evidence>
<dbReference type="GO" id="GO:0008757">
    <property type="term" value="F:S-adenosylmethionine-dependent methyltransferase activity"/>
    <property type="evidence" value="ECO:0007669"/>
    <property type="project" value="InterPro"/>
</dbReference>
<dbReference type="AlphaFoldDB" id="A0A3A4K4L1"/>
<gene>
    <name evidence="2" type="ORF">D5S18_31530</name>
</gene>
<organism evidence="2 3">
    <name type="scientific">Nocardia panacis</name>
    <dbReference type="NCBI Taxonomy" id="2340916"/>
    <lineage>
        <taxon>Bacteria</taxon>
        <taxon>Bacillati</taxon>
        <taxon>Actinomycetota</taxon>
        <taxon>Actinomycetes</taxon>
        <taxon>Mycobacteriales</taxon>
        <taxon>Nocardiaceae</taxon>
        <taxon>Nocardia</taxon>
    </lineage>
</organism>
<keyword evidence="2" id="KW-0808">Transferase</keyword>
<dbReference type="Proteomes" id="UP000266677">
    <property type="component" value="Unassembled WGS sequence"/>
</dbReference>
<accession>A0A3A4K4L1</accession>
<dbReference type="InterPro" id="IPR013216">
    <property type="entry name" value="Methyltransf_11"/>
</dbReference>
<feature type="domain" description="Methyltransferase type 11" evidence="1">
    <location>
        <begin position="38"/>
        <end position="114"/>
    </location>
</feature>
<sequence>MARYDSLGRTYSVTRQPDPRIDAAIDAAVAGMASIANIGAGTGSYEPANTVVAVDPSAVMVGQRPPGSAPAVRAAAENLPLASDCVDAALALLTVHHWTDLAEGVAELRRIARRRIVVFTWDHTVTREFWLLRDYLPAAAETDAGMAVPMSELTELLGATTVRTIPVPHDCRDGFGAAFWRRPHAYLDEAVQAGASMFGLTPPEQLREGLARLRADLDSGAWERRYADLLDATELDLGYRLVIADL</sequence>
<name>A0A3A4K4L1_9NOCA</name>
<dbReference type="EMBL" id="QZFU01000045">
    <property type="protein sequence ID" value="RJO69194.1"/>
    <property type="molecule type" value="Genomic_DNA"/>
</dbReference>
<protein>
    <submittedName>
        <fullName evidence="2">Class I SAM-dependent methyltransferase</fullName>
    </submittedName>
</protein>
<dbReference type="Gene3D" id="3.40.50.150">
    <property type="entry name" value="Vaccinia Virus protein VP39"/>
    <property type="match status" value="1"/>
</dbReference>